<evidence type="ECO:0000256" key="1">
    <source>
        <dbReference type="ARBA" id="ARBA00023015"/>
    </source>
</evidence>
<evidence type="ECO:0000313" key="5">
    <source>
        <dbReference type="EMBL" id="QHT64065.1"/>
    </source>
</evidence>
<dbReference type="KEGG" id="plyc:GXP70_22185"/>
<dbReference type="InterPro" id="IPR000843">
    <property type="entry name" value="HTH_LacI"/>
</dbReference>
<dbReference type="PANTHER" id="PTHR30146:SF138">
    <property type="entry name" value="TRANSCRIPTIONAL REGULATORY PROTEIN"/>
    <property type="match status" value="1"/>
</dbReference>
<dbReference type="AlphaFoldDB" id="A0A6C0G8H2"/>
<dbReference type="GO" id="GO:0003700">
    <property type="term" value="F:DNA-binding transcription factor activity"/>
    <property type="evidence" value="ECO:0007669"/>
    <property type="project" value="TreeGrafter"/>
</dbReference>
<organism evidence="5 6">
    <name type="scientific">Paenibacillus lycopersici</name>
    <dbReference type="NCBI Taxonomy" id="2704462"/>
    <lineage>
        <taxon>Bacteria</taxon>
        <taxon>Bacillati</taxon>
        <taxon>Bacillota</taxon>
        <taxon>Bacilli</taxon>
        <taxon>Bacillales</taxon>
        <taxon>Paenibacillaceae</taxon>
        <taxon>Paenibacillus</taxon>
    </lineage>
</organism>
<dbReference type="PROSITE" id="PS50932">
    <property type="entry name" value="HTH_LACI_2"/>
    <property type="match status" value="1"/>
</dbReference>
<dbReference type="InterPro" id="IPR010982">
    <property type="entry name" value="Lambda_DNA-bd_dom_sf"/>
</dbReference>
<dbReference type="PANTHER" id="PTHR30146">
    <property type="entry name" value="LACI-RELATED TRANSCRIPTIONAL REPRESSOR"/>
    <property type="match status" value="1"/>
</dbReference>
<keyword evidence="1" id="KW-0805">Transcription regulation</keyword>
<dbReference type="SUPFAM" id="SSF53822">
    <property type="entry name" value="Periplasmic binding protein-like I"/>
    <property type="match status" value="1"/>
</dbReference>
<feature type="domain" description="HTH lacI-type" evidence="4">
    <location>
        <begin position="1"/>
        <end position="47"/>
    </location>
</feature>
<gene>
    <name evidence="5" type="ORF">GXP70_22185</name>
</gene>
<dbReference type="SMART" id="SM00354">
    <property type="entry name" value="HTH_LACI"/>
    <property type="match status" value="1"/>
</dbReference>
<reference evidence="5 6" key="1">
    <citation type="submission" date="2020-01" db="EMBL/GenBank/DDBJ databases">
        <title>Paenibacillus sp. nov., isolated from tomato rhizosphere.</title>
        <authorList>
            <person name="Weon H.-Y."/>
            <person name="Lee S.A."/>
        </authorList>
    </citation>
    <scope>NUCLEOTIDE SEQUENCE [LARGE SCALE GENOMIC DNA]</scope>
    <source>
        <strain evidence="5 6">12200R-189</strain>
    </source>
</reference>
<dbReference type="Proteomes" id="UP000476064">
    <property type="component" value="Chromosome"/>
</dbReference>
<dbReference type="GO" id="GO:0000976">
    <property type="term" value="F:transcription cis-regulatory region binding"/>
    <property type="evidence" value="ECO:0007669"/>
    <property type="project" value="TreeGrafter"/>
</dbReference>
<dbReference type="Pfam" id="PF00356">
    <property type="entry name" value="LacI"/>
    <property type="match status" value="1"/>
</dbReference>
<evidence type="ECO:0000256" key="3">
    <source>
        <dbReference type="ARBA" id="ARBA00023163"/>
    </source>
</evidence>
<dbReference type="Gene3D" id="1.10.260.40">
    <property type="entry name" value="lambda repressor-like DNA-binding domains"/>
    <property type="match status" value="1"/>
</dbReference>
<name>A0A6C0G8H2_9BACL</name>
<dbReference type="RefSeq" id="WP_162360618.1">
    <property type="nucleotide sequence ID" value="NZ_CP048209.1"/>
</dbReference>
<dbReference type="EMBL" id="CP048209">
    <property type="protein sequence ID" value="QHT64065.1"/>
    <property type="molecule type" value="Genomic_DNA"/>
</dbReference>
<proteinExistence type="predicted"/>
<keyword evidence="2" id="KW-0238">DNA-binding</keyword>
<dbReference type="InterPro" id="IPR028082">
    <property type="entry name" value="Peripla_BP_I"/>
</dbReference>
<dbReference type="Pfam" id="PF13377">
    <property type="entry name" value="Peripla_BP_3"/>
    <property type="match status" value="1"/>
</dbReference>
<evidence type="ECO:0000313" key="6">
    <source>
        <dbReference type="Proteomes" id="UP000476064"/>
    </source>
</evidence>
<keyword evidence="3" id="KW-0804">Transcription</keyword>
<dbReference type="SUPFAM" id="SSF47413">
    <property type="entry name" value="lambda repressor-like DNA-binding domains"/>
    <property type="match status" value="1"/>
</dbReference>
<dbReference type="CDD" id="cd06267">
    <property type="entry name" value="PBP1_LacI_sugar_binding-like"/>
    <property type="match status" value="1"/>
</dbReference>
<keyword evidence="6" id="KW-1185">Reference proteome</keyword>
<protein>
    <submittedName>
        <fullName evidence="5">LacI family transcriptional regulator</fullName>
    </submittedName>
</protein>
<sequence length="330" mass="36764">MANVTPSTVSRVMNDSKLVKPRTRQRVLEAVQSLGYVPSKAARMFKYGKSRIIGLVVSAQHISELIFNAGFQAQFKALTEKAHGVGYNILIITSADAHAESYFGVIKSQAADGFIIMSPYANEALASMLDDSGIPYIFNMKYSDRPEDVYFASSDDFEGGYIAAGHLLGLNHTDIRFIVGSVKGRLVSFNNERMRGFMQALSEYGIPFKEEMIVRIPGQPEESYDGIARFFRSEKPTALMISNEITAAAALNYFYDHGIRVPRDISVVGFGPSEYYRGLRPHLTHMNADIAWSSGRIVEMLLQRIEGEPIGIEPFKKPELVIRDSTARLE</sequence>
<dbReference type="CDD" id="cd01392">
    <property type="entry name" value="HTH_LacI"/>
    <property type="match status" value="1"/>
</dbReference>
<evidence type="ECO:0000259" key="4">
    <source>
        <dbReference type="PROSITE" id="PS50932"/>
    </source>
</evidence>
<dbReference type="Gene3D" id="3.40.50.2300">
    <property type="match status" value="2"/>
</dbReference>
<evidence type="ECO:0000256" key="2">
    <source>
        <dbReference type="ARBA" id="ARBA00023125"/>
    </source>
</evidence>
<dbReference type="InterPro" id="IPR046335">
    <property type="entry name" value="LacI/GalR-like_sensor"/>
</dbReference>
<accession>A0A6C0G8H2</accession>